<feature type="compositionally biased region" description="Polar residues" evidence="1">
    <location>
        <begin position="120"/>
        <end position="137"/>
    </location>
</feature>
<feature type="chain" id="PRO_5003176532" description="DUF19 domain-containing protein" evidence="2">
    <location>
        <begin position="20"/>
        <end position="155"/>
    </location>
</feature>
<proteinExistence type="predicted"/>
<dbReference type="CTD" id="9816610"/>
<dbReference type="AlphaFoldDB" id="E3MYC7"/>
<dbReference type="RefSeq" id="XP_003098832.2">
    <property type="nucleotide sequence ID" value="XM_003098784.2"/>
</dbReference>
<feature type="compositionally biased region" description="Basic and acidic residues" evidence="1">
    <location>
        <begin position="142"/>
        <end position="155"/>
    </location>
</feature>
<dbReference type="KEGG" id="crq:GCK72_000954"/>
<evidence type="ECO:0000313" key="4">
    <source>
        <dbReference type="Proteomes" id="UP000008281"/>
    </source>
</evidence>
<dbReference type="Proteomes" id="UP000008281">
    <property type="component" value="Unassembled WGS sequence"/>
</dbReference>
<name>E3MYC7_CAERE</name>
<gene>
    <name evidence="3" type="ORF">CRE_30082</name>
</gene>
<evidence type="ECO:0000256" key="1">
    <source>
        <dbReference type="SAM" id="MobiDB-lite"/>
    </source>
</evidence>
<organism evidence="4">
    <name type="scientific">Caenorhabditis remanei</name>
    <name type="common">Caenorhabditis vulgaris</name>
    <dbReference type="NCBI Taxonomy" id="31234"/>
    <lineage>
        <taxon>Eukaryota</taxon>
        <taxon>Metazoa</taxon>
        <taxon>Ecdysozoa</taxon>
        <taxon>Nematoda</taxon>
        <taxon>Chromadorea</taxon>
        <taxon>Rhabditida</taxon>
        <taxon>Rhabditina</taxon>
        <taxon>Rhabditomorpha</taxon>
        <taxon>Rhabditoidea</taxon>
        <taxon>Rhabditidae</taxon>
        <taxon>Peloderinae</taxon>
        <taxon>Caenorhabditis</taxon>
    </lineage>
</organism>
<protein>
    <recommendedName>
        <fullName evidence="5">DUF19 domain-containing protein</fullName>
    </recommendedName>
</protein>
<dbReference type="InParanoid" id="E3MYC7"/>
<dbReference type="EMBL" id="DS268496">
    <property type="protein sequence ID" value="EFP12081.1"/>
    <property type="molecule type" value="Genomic_DNA"/>
</dbReference>
<evidence type="ECO:0000313" key="3">
    <source>
        <dbReference type="EMBL" id="EFP12081.1"/>
    </source>
</evidence>
<evidence type="ECO:0008006" key="5">
    <source>
        <dbReference type="Google" id="ProtNLM"/>
    </source>
</evidence>
<accession>E3MYC7</accession>
<keyword evidence="4" id="KW-1185">Reference proteome</keyword>
<feature type="signal peptide" evidence="2">
    <location>
        <begin position="1"/>
        <end position="19"/>
    </location>
</feature>
<feature type="region of interest" description="Disordered" evidence="1">
    <location>
        <begin position="120"/>
        <end position="155"/>
    </location>
</feature>
<reference evidence="3" key="1">
    <citation type="submission" date="2007-07" db="EMBL/GenBank/DDBJ databases">
        <title>PCAP assembly of the Caenorhabditis remanei genome.</title>
        <authorList>
            <consortium name="The Caenorhabditis remanei Sequencing Consortium"/>
            <person name="Wilson R.K."/>
        </authorList>
    </citation>
    <scope>NUCLEOTIDE SEQUENCE [LARGE SCALE GENOMIC DNA]</scope>
    <source>
        <strain evidence="3">PB4641</strain>
    </source>
</reference>
<evidence type="ECO:0000256" key="2">
    <source>
        <dbReference type="SAM" id="SignalP"/>
    </source>
</evidence>
<dbReference type="HOGENOM" id="CLU_126174_0_0_1"/>
<sequence length="155" mass="17779">MTSLFFTILILASFPLIYFYYGGSDDYSHNCSSQFENMQNVLDGILSGQSMKIHDPTEKLHLACTETIDCFEKNIGEESDPGYQEWSKLLVEVKEHCDSLCYYTEKYFKCISKSQTTQSELKSNSSTLQNQITSDSSEFTDDGPRGLREKHYVQE</sequence>
<dbReference type="eggNOG" id="ENOG502QYTR">
    <property type="taxonomic scope" value="Eukaryota"/>
</dbReference>
<dbReference type="GeneID" id="9816610"/>
<keyword evidence="2" id="KW-0732">Signal</keyword>